<dbReference type="InterPro" id="IPR018967">
    <property type="entry name" value="FeS-contain_CDGSH-typ"/>
</dbReference>
<accession>A0ABS9H9I6</accession>
<evidence type="ECO:0000256" key="1">
    <source>
        <dbReference type="ARBA" id="ARBA00022714"/>
    </source>
</evidence>
<keyword evidence="4" id="KW-0411">Iron-sulfur</keyword>
<comment type="caution">
    <text evidence="6">The sequence shown here is derived from an EMBL/GenBank/DDBJ whole genome shotgun (WGS) entry which is preliminary data.</text>
</comment>
<sequence length="73" mass="8022">MSELWDDGTDQEFDHPDVVLQPHGPMLLRGATSVQDATGTVHAVTRPVVALCRCEKSSRLPWCDGTHKVIPRG</sequence>
<name>A0ABS9H9I6_9ACTN</name>
<feature type="domain" description="Iron-binding zinc finger CDGSH type" evidence="5">
    <location>
        <begin position="39"/>
        <end position="73"/>
    </location>
</feature>
<dbReference type="RefSeq" id="WP_236401632.1">
    <property type="nucleotide sequence ID" value="NZ_JAKJHZ010000006.1"/>
</dbReference>
<evidence type="ECO:0000256" key="3">
    <source>
        <dbReference type="ARBA" id="ARBA00023004"/>
    </source>
</evidence>
<dbReference type="InterPro" id="IPR042216">
    <property type="entry name" value="MitoNEET_CISD"/>
</dbReference>
<keyword evidence="2" id="KW-0479">Metal-binding</keyword>
<evidence type="ECO:0000259" key="5">
    <source>
        <dbReference type="SMART" id="SM00704"/>
    </source>
</evidence>
<proteinExistence type="predicted"/>
<dbReference type="Proteomes" id="UP001201161">
    <property type="component" value="Unassembled WGS sequence"/>
</dbReference>
<dbReference type="EMBL" id="JAKJHZ010000006">
    <property type="protein sequence ID" value="MCF6377876.1"/>
    <property type="molecule type" value="Genomic_DNA"/>
</dbReference>
<keyword evidence="1" id="KW-0001">2Fe-2S</keyword>
<evidence type="ECO:0000313" key="7">
    <source>
        <dbReference type="Proteomes" id="UP001201161"/>
    </source>
</evidence>
<gene>
    <name evidence="6" type="ORF">L2K70_09685</name>
</gene>
<reference evidence="6 7" key="1">
    <citation type="submission" date="2022-01" db="EMBL/GenBank/DDBJ databases">
        <title>Nocardioides sp. nov., an actinomycete isolated from mining soil.</title>
        <authorList>
            <person name="Liu L."/>
        </authorList>
    </citation>
    <scope>NUCLEOTIDE SEQUENCE [LARGE SCALE GENOMIC DNA]</scope>
    <source>
        <strain evidence="6 7">KLBMP 9356</strain>
    </source>
</reference>
<evidence type="ECO:0000256" key="4">
    <source>
        <dbReference type="ARBA" id="ARBA00023014"/>
    </source>
</evidence>
<evidence type="ECO:0000313" key="6">
    <source>
        <dbReference type="EMBL" id="MCF6377876.1"/>
    </source>
</evidence>
<keyword evidence="7" id="KW-1185">Reference proteome</keyword>
<evidence type="ECO:0000256" key="2">
    <source>
        <dbReference type="ARBA" id="ARBA00022723"/>
    </source>
</evidence>
<dbReference type="Gene3D" id="3.40.5.90">
    <property type="entry name" value="CDGSH iron-sulfur domain, mitoNEET-type"/>
    <property type="match status" value="1"/>
</dbReference>
<protein>
    <submittedName>
        <fullName evidence="6">CDGSH iron-sulfur domain-containing protein</fullName>
    </submittedName>
</protein>
<dbReference type="Pfam" id="PF09360">
    <property type="entry name" value="zf-CDGSH"/>
    <property type="match status" value="1"/>
</dbReference>
<keyword evidence="3" id="KW-0408">Iron</keyword>
<organism evidence="6 7">
    <name type="scientific">Nocardioides potassii</name>
    <dbReference type="NCBI Taxonomy" id="2911371"/>
    <lineage>
        <taxon>Bacteria</taxon>
        <taxon>Bacillati</taxon>
        <taxon>Actinomycetota</taxon>
        <taxon>Actinomycetes</taxon>
        <taxon>Propionibacteriales</taxon>
        <taxon>Nocardioidaceae</taxon>
        <taxon>Nocardioides</taxon>
    </lineage>
</organism>
<dbReference type="SMART" id="SM00704">
    <property type="entry name" value="ZnF_CDGSH"/>
    <property type="match status" value="1"/>
</dbReference>